<comment type="caution">
    <text evidence="1">The sequence shown here is derived from an EMBL/GenBank/DDBJ whole genome shotgun (WGS) entry which is preliminary data.</text>
</comment>
<dbReference type="EMBL" id="BTGU01009649">
    <property type="protein sequence ID" value="GMN26818.1"/>
    <property type="molecule type" value="Genomic_DNA"/>
</dbReference>
<proteinExistence type="predicted"/>
<dbReference type="AlphaFoldDB" id="A0AA87ZI31"/>
<organism evidence="1 2">
    <name type="scientific">Ficus carica</name>
    <name type="common">Common fig</name>
    <dbReference type="NCBI Taxonomy" id="3494"/>
    <lineage>
        <taxon>Eukaryota</taxon>
        <taxon>Viridiplantae</taxon>
        <taxon>Streptophyta</taxon>
        <taxon>Embryophyta</taxon>
        <taxon>Tracheophyta</taxon>
        <taxon>Spermatophyta</taxon>
        <taxon>Magnoliopsida</taxon>
        <taxon>eudicotyledons</taxon>
        <taxon>Gunneridae</taxon>
        <taxon>Pentapetalae</taxon>
        <taxon>rosids</taxon>
        <taxon>fabids</taxon>
        <taxon>Rosales</taxon>
        <taxon>Moraceae</taxon>
        <taxon>Ficeae</taxon>
        <taxon>Ficus</taxon>
    </lineage>
</organism>
<gene>
    <name evidence="1" type="ORF">TIFTF001_051542</name>
</gene>
<reference evidence="1" key="1">
    <citation type="submission" date="2023-07" db="EMBL/GenBank/DDBJ databases">
        <title>draft genome sequence of fig (Ficus carica).</title>
        <authorList>
            <person name="Takahashi T."/>
            <person name="Nishimura K."/>
        </authorList>
    </citation>
    <scope>NUCLEOTIDE SEQUENCE</scope>
</reference>
<name>A0AA87ZI31_FICCA</name>
<keyword evidence="2" id="KW-1185">Reference proteome</keyword>
<protein>
    <submittedName>
        <fullName evidence="1">Uncharacterized protein</fullName>
    </submittedName>
</protein>
<evidence type="ECO:0000313" key="1">
    <source>
        <dbReference type="EMBL" id="GMN26818.1"/>
    </source>
</evidence>
<accession>A0AA87ZI31</accession>
<evidence type="ECO:0000313" key="2">
    <source>
        <dbReference type="Proteomes" id="UP001187192"/>
    </source>
</evidence>
<dbReference type="Proteomes" id="UP001187192">
    <property type="component" value="Unassembled WGS sequence"/>
</dbReference>
<sequence length="145" mass="16532">MGLMQYMTDNTKQHCGSRPEMNQIFGFSFNCYQDFRFEDILAVESSLELLLNNIFLPTLWSSVRVVYFLHGAYVGRELGMLNQFIIVQAASRYMHCENMIGLKIVSSCNFLTKKEDLAGSWGDICLGDQSDLCMSSSFMEVMAFV</sequence>
<feature type="non-terminal residue" evidence="1">
    <location>
        <position position="1"/>
    </location>
</feature>